<dbReference type="InterPro" id="IPR004682">
    <property type="entry name" value="TRAP_DctP"/>
</dbReference>
<dbReference type="GO" id="GO:0030246">
    <property type="term" value="F:carbohydrate binding"/>
    <property type="evidence" value="ECO:0007669"/>
    <property type="project" value="TreeGrafter"/>
</dbReference>
<evidence type="ECO:0000313" key="4">
    <source>
        <dbReference type="Proteomes" id="UP000758856"/>
    </source>
</evidence>
<dbReference type="Gene3D" id="3.40.190.170">
    <property type="entry name" value="Bacterial extracellular solute-binding protein, family 7"/>
    <property type="match status" value="1"/>
</dbReference>
<dbReference type="PIRSF" id="PIRSF006470">
    <property type="entry name" value="DctB"/>
    <property type="match status" value="1"/>
</dbReference>
<dbReference type="PANTHER" id="PTHR33376:SF18">
    <property type="entry name" value="2,3-DIKETO-L-GULONATE-BINDING PERIPLASMIC PROTEIN YIAO"/>
    <property type="match status" value="1"/>
</dbReference>
<keyword evidence="1" id="KW-0732">Signal</keyword>
<evidence type="ECO:0000313" key="2">
    <source>
        <dbReference type="EMBL" id="GLK54519.1"/>
    </source>
</evidence>
<dbReference type="NCBIfam" id="TIGR00787">
    <property type="entry name" value="dctP"/>
    <property type="match status" value="1"/>
</dbReference>
<dbReference type="Proteomes" id="UP001143400">
    <property type="component" value="Unassembled WGS sequence"/>
</dbReference>
<organism evidence="2 5">
    <name type="scientific">Methylopila capsulata</name>
    <dbReference type="NCBI Taxonomy" id="61654"/>
    <lineage>
        <taxon>Bacteria</taxon>
        <taxon>Pseudomonadati</taxon>
        <taxon>Pseudomonadota</taxon>
        <taxon>Alphaproteobacteria</taxon>
        <taxon>Hyphomicrobiales</taxon>
        <taxon>Methylopilaceae</taxon>
        <taxon>Methylopila</taxon>
    </lineage>
</organism>
<keyword evidence="4" id="KW-1185">Reference proteome</keyword>
<comment type="caution">
    <text evidence="2">The sequence shown here is derived from an EMBL/GenBank/DDBJ whole genome shotgun (WGS) entry which is preliminary data.</text>
</comment>
<keyword evidence="3" id="KW-0675">Receptor</keyword>
<dbReference type="Proteomes" id="UP000758856">
    <property type="component" value="Unassembled WGS sequence"/>
</dbReference>
<proteinExistence type="predicted"/>
<gene>
    <name evidence="2" type="ORF">GCM10008170_05380</name>
    <name evidence="3" type="ORF">JOD31_001687</name>
</gene>
<dbReference type="PROSITE" id="PS51318">
    <property type="entry name" value="TAT"/>
    <property type="match status" value="1"/>
</dbReference>
<reference evidence="2" key="3">
    <citation type="submission" date="2023-01" db="EMBL/GenBank/DDBJ databases">
        <authorList>
            <person name="Sun Q."/>
            <person name="Evtushenko L."/>
        </authorList>
    </citation>
    <scope>NUCLEOTIDE SEQUENCE</scope>
    <source>
        <strain evidence="2">VKM B-1606</strain>
    </source>
</reference>
<dbReference type="GO" id="GO:0055085">
    <property type="term" value="P:transmembrane transport"/>
    <property type="evidence" value="ECO:0007669"/>
    <property type="project" value="InterPro"/>
</dbReference>
<dbReference type="NCBIfam" id="NF037995">
    <property type="entry name" value="TRAP_S1"/>
    <property type="match status" value="1"/>
</dbReference>
<dbReference type="EMBL" id="BSFF01000001">
    <property type="protein sequence ID" value="GLK54519.1"/>
    <property type="molecule type" value="Genomic_DNA"/>
</dbReference>
<reference evidence="2" key="1">
    <citation type="journal article" date="2014" name="Int. J. Syst. Evol. Microbiol.">
        <title>Complete genome sequence of Corynebacterium casei LMG S-19264T (=DSM 44701T), isolated from a smear-ripened cheese.</title>
        <authorList>
            <consortium name="US DOE Joint Genome Institute (JGI-PGF)"/>
            <person name="Walter F."/>
            <person name="Albersmeier A."/>
            <person name="Kalinowski J."/>
            <person name="Ruckert C."/>
        </authorList>
    </citation>
    <scope>NUCLEOTIDE SEQUENCE</scope>
    <source>
        <strain evidence="2">VKM B-1606</strain>
    </source>
</reference>
<evidence type="ECO:0000256" key="1">
    <source>
        <dbReference type="ARBA" id="ARBA00022729"/>
    </source>
</evidence>
<dbReference type="CDD" id="cd13679">
    <property type="entry name" value="PBP2_TRAP_YiaO_like"/>
    <property type="match status" value="1"/>
</dbReference>
<protein>
    <submittedName>
        <fullName evidence="3">Tripartite ATP-independent transporter DctP family solute receptor</fullName>
    </submittedName>
</protein>
<evidence type="ECO:0000313" key="5">
    <source>
        <dbReference type="Proteomes" id="UP001143400"/>
    </source>
</evidence>
<accession>A0A9W6ISF9</accession>
<evidence type="ECO:0000313" key="3">
    <source>
        <dbReference type="EMBL" id="MBM7851462.1"/>
    </source>
</evidence>
<dbReference type="Pfam" id="PF03480">
    <property type="entry name" value="DctP"/>
    <property type="match status" value="1"/>
</dbReference>
<dbReference type="AlphaFoldDB" id="A0A9W6ISF9"/>
<dbReference type="InterPro" id="IPR006311">
    <property type="entry name" value="TAT_signal"/>
</dbReference>
<dbReference type="EMBL" id="JAFBCY010000002">
    <property type="protein sequence ID" value="MBM7851462.1"/>
    <property type="molecule type" value="Genomic_DNA"/>
</dbReference>
<dbReference type="PANTHER" id="PTHR33376">
    <property type="match status" value="1"/>
</dbReference>
<sequence>MTALSRRAVIAGAAAATAFVATGSRARAQAPLKLRFGHPHPEVDAFHKGGLRFAELVKEKTGGRIAVEVYANGALGNDPTMIASVRGGTLDICLTGNPFFTGLAPKLNVLDLPYLFNDRAHVAAVLDGPIGDDLREGLSGSNLKALSTWEVGWRNLTNNRRAVKTPADVKGLKIRTTPNPAHIQAFRLLGAVPTPMAFTELFTALEMGSIDGQENPVTLILNAKFFEVQKHLSLTRHAFTTAPLVMNKTKFDGLSEDLRAALVSAAREAAVFQRQMNVEGEKVAVAELKNDGMKVVEDIDVSAFRALVADTVKAEYVAKFGHELVDKITSAAS</sequence>
<dbReference type="RefSeq" id="WP_204949895.1">
    <property type="nucleotide sequence ID" value="NZ_BSFF01000001.1"/>
</dbReference>
<dbReference type="GO" id="GO:0030288">
    <property type="term" value="C:outer membrane-bounded periplasmic space"/>
    <property type="evidence" value="ECO:0007669"/>
    <property type="project" value="InterPro"/>
</dbReference>
<reference evidence="3 4" key="2">
    <citation type="submission" date="2021-01" db="EMBL/GenBank/DDBJ databases">
        <title>Genomic Encyclopedia of Type Strains, Phase IV (KMG-IV): sequencing the most valuable type-strain genomes for metagenomic binning, comparative biology and taxonomic classification.</title>
        <authorList>
            <person name="Goeker M."/>
        </authorList>
    </citation>
    <scope>NUCLEOTIDE SEQUENCE [LARGE SCALE GENOMIC DNA]</scope>
    <source>
        <strain evidence="3 4">DSM 6130</strain>
    </source>
</reference>
<dbReference type="InterPro" id="IPR018389">
    <property type="entry name" value="DctP_fam"/>
</dbReference>
<dbReference type="InterPro" id="IPR038404">
    <property type="entry name" value="TRAP_DctP_sf"/>
</dbReference>
<name>A0A9W6ISF9_9HYPH</name>